<dbReference type="GO" id="GO:0000981">
    <property type="term" value="F:DNA-binding transcription factor activity, RNA polymerase II-specific"/>
    <property type="evidence" value="ECO:0007669"/>
    <property type="project" value="UniProtKB-ARBA"/>
</dbReference>
<keyword evidence="8" id="KW-0539">Nucleus</keyword>
<proteinExistence type="predicted"/>
<feature type="compositionally biased region" description="Basic residues" evidence="10">
    <location>
        <begin position="328"/>
        <end position="337"/>
    </location>
</feature>
<feature type="region of interest" description="Disordered" evidence="10">
    <location>
        <begin position="55"/>
        <end position="128"/>
    </location>
</feature>
<dbReference type="Gene3D" id="3.30.160.60">
    <property type="entry name" value="Classic Zinc Finger"/>
    <property type="match status" value="2"/>
</dbReference>
<feature type="region of interest" description="Disordered" evidence="10">
    <location>
        <begin position="805"/>
        <end position="836"/>
    </location>
</feature>
<feature type="compositionally biased region" description="Basic residues" evidence="10">
    <location>
        <begin position="302"/>
        <end position="312"/>
    </location>
</feature>
<dbReference type="GO" id="GO:0000978">
    <property type="term" value="F:RNA polymerase II cis-regulatory region sequence-specific DNA binding"/>
    <property type="evidence" value="ECO:0007669"/>
    <property type="project" value="TreeGrafter"/>
</dbReference>
<evidence type="ECO:0000256" key="5">
    <source>
        <dbReference type="ARBA" id="ARBA00022833"/>
    </source>
</evidence>
<name>A0A8H5CK73_9AGAR</name>
<dbReference type="PROSITE" id="PS50157">
    <property type="entry name" value="ZINC_FINGER_C2H2_2"/>
    <property type="match status" value="2"/>
</dbReference>
<feature type="compositionally biased region" description="Low complexity" evidence="10">
    <location>
        <begin position="499"/>
        <end position="508"/>
    </location>
</feature>
<dbReference type="AlphaFoldDB" id="A0A8H5CK73"/>
<dbReference type="OrthoDB" id="654211at2759"/>
<dbReference type="InterPro" id="IPR013087">
    <property type="entry name" value="Znf_C2H2_type"/>
</dbReference>
<accession>A0A8H5CK73</accession>
<keyword evidence="5" id="KW-0862">Zinc</keyword>
<keyword evidence="7" id="KW-0804">Transcription</keyword>
<dbReference type="Proteomes" id="UP000559256">
    <property type="component" value="Unassembled WGS sequence"/>
</dbReference>
<dbReference type="SMART" id="SM00355">
    <property type="entry name" value="ZnF_C2H2"/>
    <property type="match status" value="2"/>
</dbReference>
<dbReference type="InterPro" id="IPR036236">
    <property type="entry name" value="Znf_C2H2_sf"/>
</dbReference>
<keyword evidence="2" id="KW-0479">Metal-binding</keyword>
<evidence type="ECO:0000259" key="11">
    <source>
        <dbReference type="PROSITE" id="PS50157"/>
    </source>
</evidence>
<feature type="region of interest" description="Disordered" evidence="10">
    <location>
        <begin position="480"/>
        <end position="592"/>
    </location>
</feature>
<evidence type="ECO:0000256" key="4">
    <source>
        <dbReference type="ARBA" id="ARBA00022771"/>
    </source>
</evidence>
<feature type="compositionally biased region" description="Polar residues" evidence="10">
    <location>
        <begin position="517"/>
        <end position="527"/>
    </location>
</feature>
<evidence type="ECO:0000313" key="13">
    <source>
        <dbReference type="Proteomes" id="UP000559256"/>
    </source>
</evidence>
<evidence type="ECO:0000256" key="8">
    <source>
        <dbReference type="ARBA" id="ARBA00023242"/>
    </source>
</evidence>
<protein>
    <recommendedName>
        <fullName evidence="11">C2H2-type domain-containing protein</fullName>
    </recommendedName>
</protein>
<feature type="domain" description="C2H2-type" evidence="11">
    <location>
        <begin position="12"/>
        <end position="41"/>
    </location>
</feature>
<feature type="compositionally biased region" description="Basic residues" evidence="10">
    <location>
        <begin position="539"/>
        <end position="552"/>
    </location>
</feature>
<dbReference type="EMBL" id="JAACJM010000145">
    <property type="protein sequence ID" value="KAF5343230.1"/>
    <property type="molecule type" value="Genomic_DNA"/>
</dbReference>
<dbReference type="GO" id="GO:0000433">
    <property type="term" value="P:carbon catabolite repression of transcription from RNA polymerase II promoter by glucose"/>
    <property type="evidence" value="ECO:0007669"/>
    <property type="project" value="TreeGrafter"/>
</dbReference>
<evidence type="ECO:0000256" key="3">
    <source>
        <dbReference type="ARBA" id="ARBA00022737"/>
    </source>
</evidence>
<dbReference type="PANTHER" id="PTHR47428:SF1">
    <property type="entry name" value="REGULATORY PROTEIN MIG1-RELATED"/>
    <property type="match status" value="1"/>
</dbReference>
<sequence>MANHDKQVPRPYKCPYPLCGRAFSRLEHQTRHIRTHTGEKPFVCNFPGCEKRFSRSDELTRHSRIHSNDPSSSKKPKATQQAKKKARSRANSDDEGESYARPTSFGSADSRRVLPSSSASQPQPSPFTTLSTVAMDQLYALERAEALPQPSPTCFQFYNDTARLTKSATTSPVSTPLYGPTAESSYFGVSNERDRDTEEGDDADEIRDRGRRRVSGPAWYMTPMSAASASSSSAALSTSRSTGHIVSHGREHVHRDFYAHAHAPYPYPPSRPHSRPHSPHREADRLHSHLHSQSHGTLPYPHPHHHRMHRTRSVSPASSDSEGEHMSMRRSKSRPRARSSGMPPPMSLTHPSGKLVRSTPGTPGGPDFSPLSSALPSGTTSTQLNTPAYTPSTSPFLGPLKGLNLQSAAPSANPSRAGSPVLMLPLPLMDCDEKSPTGSPPHSFRDRRHQHQHHGHLYQHSHGHQPYTTHFERHGLVHGKERERHERESPVMGIPTPASSTSNSNSGSPVGLRQVNGLPSASLLRSQEGSRAPSPSHSSGHHAHQNHHHLAHSVRMAFGMTPIHPQPQHASAAHSSSSSHQHVSHPLHSNTYPAYSSSNSRYNFGIGPGSSASHAFGVASHPVSRSSSPPITLAPLKLRVDDDEVEMKVEETDRVVPKDVGRGSVLQGSSTTSCSRPGSRPHSPLHTLTPTSNSATTSKSTSPALANVLSGDSSQHLSGSPSKSKKSSVELPSFKVFEAAARGEISSFGEYPHAHHSSASSHTHSGASSNANSAAVKFVGSVGPPVSPVPVSPISVSSLACAPGFLRDGEEGSEAGPPISPLSSEDSPQMSVNVTV</sequence>
<evidence type="ECO:0000256" key="7">
    <source>
        <dbReference type="ARBA" id="ARBA00023163"/>
    </source>
</evidence>
<dbReference type="GO" id="GO:0005634">
    <property type="term" value="C:nucleus"/>
    <property type="evidence" value="ECO:0007669"/>
    <property type="project" value="UniProtKB-SubCell"/>
</dbReference>
<feature type="compositionally biased region" description="Basic and acidic residues" evidence="10">
    <location>
        <begin position="480"/>
        <end position="489"/>
    </location>
</feature>
<feature type="domain" description="C2H2-type" evidence="11">
    <location>
        <begin position="42"/>
        <end position="71"/>
    </location>
</feature>
<dbReference type="SUPFAM" id="SSF57667">
    <property type="entry name" value="beta-beta-alpha zinc fingers"/>
    <property type="match status" value="1"/>
</dbReference>
<evidence type="ECO:0000256" key="2">
    <source>
        <dbReference type="ARBA" id="ARBA00022723"/>
    </source>
</evidence>
<evidence type="ECO:0000313" key="12">
    <source>
        <dbReference type="EMBL" id="KAF5343230.1"/>
    </source>
</evidence>
<evidence type="ECO:0000256" key="9">
    <source>
        <dbReference type="PROSITE-ProRule" id="PRU00042"/>
    </source>
</evidence>
<dbReference type="GO" id="GO:0005737">
    <property type="term" value="C:cytoplasm"/>
    <property type="evidence" value="ECO:0007669"/>
    <property type="project" value="TreeGrafter"/>
</dbReference>
<evidence type="ECO:0000256" key="1">
    <source>
        <dbReference type="ARBA" id="ARBA00004123"/>
    </source>
</evidence>
<dbReference type="FunFam" id="3.30.160.60:FF:000125">
    <property type="entry name" value="Putative zinc finger protein 143"/>
    <property type="match status" value="1"/>
</dbReference>
<keyword evidence="3" id="KW-0677">Repeat</keyword>
<evidence type="ECO:0000256" key="6">
    <source>
        <dbReference type="ARBA" id="ARBA00023015"/>
    </source>
</evidence>
<reference evidence="12 13" key="1">
    <citation type="journal article" date="2020" name="ISME J.">
        <title>Uncovering the hidden diversity of litter-decomposition mechanisms in mushroom-forming fungi.</title>
        <authorList>
            <person name="Floudas D."/>
            <person name="Bentzer J."/>
            <person name="Ahren D."/>
            <person name="Johansson T."/>
            <person name="Persson P."/>
            <person name="Tunlid A."/>
        </authorList>
    </citation>
    <scope>NUCLEOTIDE SEQUENCE [LARGE SCALE GENOMIC DNA]</scope>
    <source>
        <strain evidence="12 13">CBS 291.85</strain>
    </source>
</reference>
<keyword evidence="4 9" id="KW-0863">Zinc-finger</keyword>
<keyword evidence="13" id="KW-1185">Reference proteome</keyword>
<feature type="compositionally biased region" description="Low complexity" evidence="10">
    <location>
        <begin position="529"/>
        <end position="538"/>
    </location>
</feature>
<feature type="compositionally biased region" description="Polar residues" evidence="10">
    <location>
        <begin position="666"/>
        <end position="676"/>
    </location>
</feature>
<feature type="compositionally biased region" description="Basic residues" evidence="10">
    <location>
        <begin position="74"/>
        <end position="88"/>
    </location>
</feature>
<organism evidence="12 13">
    <name type="scientific">Tetrapyrgos nigripes</name>
    <dbReference type="NCBI Taxonomy" id="182062"/>
    <lineage>
        <taxon>Eukaryota</taxon>
        <taxon>Fungi</taxon>
        <taxon>Dikarya</taxon>
        <taxon>Basidiomycota</taxon>
        <taxon>Agaricomycotina</taxon>
        <taxon>Agaricomycetes</taxon>
        <taxon>Agaricomycetidae</taxon>
        <taxon>Agaricales</taxon>
        <taxon>Marasmiineae</taxon>
        <taxon>Marasmiaceae</taxon>
        <taxon>Tetrapyrgos</taxon>
    </lineage>
</organism>
<dbReference type="Pfam" id="PF00096">
    <property type="entry name" value="zf-C2H2"/>
    <property type="match status" value="2"/>
</dbReference>
<feature type="region of interest" description="Disordered" evidence="10">
    <location>
        <begin position="261"/>
        <end position="395"/>
    </location>
</feature>
<dbReference type="GO" id="GO:0008270">
    <property type="term" value="F:zinc ion binding"/>
    <property type="evidence" value="ECO:0007669"/>
    <property type="project" value="UniProtKB-KW"/>
</dbReference>
<evidence type="ECO:0000256" key="10">
    <source>
        <dbReference type="SAM" id="MobiDB-lite"/>
    </source>
</evidence>
<feature type="compositionally biased region" description="Low complexity" evidence="10">
    <location>
        <begin position="566"/>
        <end position="589"/>
    </location>
</feature>
<feature type="compositionally biased region" description="Low complexity" evidence="10">
    <location>
        <begin position="689"/>
        <end position="704"/>
    </location>
</feature>
<dbReference type="InterPro" id="IPR051007">
    <property type="entry name" value="creA/MIG_C2H2-ZnF"/>
</dbReference>
<feature type="region of interest" description="Disordered" evidence="10">
    <location>
        <begin position="649"/>
        <end position="729"/>
    </location>
</feature>
<dbReference type="FunFam" id="3.30.160.60:FF:000018">
    <property type="entry name" value="Krueppel-like factor 15"/>
    <property type="match status" value="1"/>
</dbReference>
<comment type="caution">
    <text evidence="12">The sequence shown here is derived from an EMBL/GenBank/DDBJ whole genome shotgun (WGS) entry which is preliminary data.</text>
</comment>
<comment type="subcellular location">
    <subcellularLocation>
        <location evidence="1">Nucleus</location>
    </subcellularLocation>
</comment>
<keyword evidence="6" id="KW-0805">Transcription regulation</keyword>
<feature type="compositionally biased region" description="Basic and acidic residues" evidence="10">
    <location>
        <begin position="649"/>
        <end position="661"/>
    </location>
</feature>
<dbReference type="PANTHER" id="PTHR47428">
    <property type="entry name" value="REGULATORY PROTEIN MIG1-RELATED"/>
    <property type="match status" value="1"/>
</dbReference>
<gene>
    <name evidence="12" type="ORF">D9758_013415</name>
</gene>
<feature type="region of interest" description="Disordered" evidence="10">
    <location>
        <begin position="167"/>
        <end position="247"/>
    </location>
</feature>
<dbReference type="PROSITE" id="PS00028">
    <property type="entry name" value="ZINC_FINGER_C2H2_1"/>
    <property type="match status" value="2"/>
</dbReference>
<feature type="compositionally biased region" description="Polar residues" evidence="10">
    <location>
        <begin position="821"/>
        <end position="836"/>
    </location>
</feature>
<feature type="compositionally biased region" description="Low complexity" evidence="10">
    <location>
        <begin position="225"/>
        <end position="241"/>
    </location>
</feature>
<feature type="compositionally biased region" description="Polar residues" evidence="10">
    <location>
        <begin position="370"/>
        <end position="395"/>
    </location>
</feature>